<dbReference type="SUPFAM" id="SSF56349">
    <property type="entry name" value="DNA breaking-rejoining enzymes"/>
    <property type="match status" value="1"/>
</dbReference>
<name>A0ABU8P1H6_9CORY</name>
<dbReference type="InterPro" id="IPR002104">
    <property type="entry name" value="Integrase_catalytic"/>
</dbReference>
<dbReference type="InterPro" id="IPR050090">
    <property type="entry name" value="Tyrosine_recombinase_XerCD"/>
</dbReference>
<dbReference type="PANTHER" id="PTHR30349">
    <property type="entry name" value="PHAGE INTEGRASE-RELATED"/>
    <property type="match status" value="1"/>
</dbReference>
<dbReference type="InterPro" id="IPR013762">
    <property type="entry name" value="Integrase-like_cat_sf"/>
</dbReference>
<feature type="domain" description="Tyr recombinase" evidence="2">
    <location>
        <begin position="1"/>
        <end position="169"/>
    </location>
</feature>
<reference evidence="3 4" key="1">
    <citation type="submission" date="2024-02" db="EMBL/GenBank/DDBJ databases">
        <title>Whole genome sequencing and characterization of Corynebacterium isolated from the ocular surface of dry eye disease sufferers.</title>
        <authorList>
            <person name="Naqvi M."/>
        </authorList>
    </citation>
    <scope>NUCLEOTIDE SEQUENCE [LARGE SCALE GENOMIC DNA]</scope>
    <source>
        <strain evidence="3 4">PCRF</strain>
    </source>
</reference>
<comment type="caution">
    <text evidence="3">The sequence shown here is derived from an EMBL/GenBank/DDBJ whole genome shotgun (WGS) entry which is preliminary data.</text>
</comment>
<organism evidence="3 4">
    <name type="scientific">Corynebacterium mastitidis</name>
    <dbReference type="NCBI Taxonomy" id="161890"/>
    <lineage>
        <taxon>Bacteria</taxon>
        <taxon>Bacillati</taxon>
        <taxon>Actinomycetota</taxon>
        <taxon>Actinomycetes</taxon>
        <taxon>Mycobacteriales</taxon>
        <taxon>Corynebacteriaceae</taxon>
        <taxon>Corynebacterium</taxon>
    </lineage>
</organism>
<dbReference type="PROSITE" id="PS51898">
    <property type="entry name" value="TYR_RECOMBINASE"/>
    <property type="match status" value="1"/>
</dbReference>
<keyword evidence="1" id="KW-0233">DNA recombination</keyword>
<dbReference type="InterPro" id="IPR011010">
    <property type="entry name" value="DNA_brk_join_enz"/>
</dbReference>
<sequence length="181" mass="19869">MRQSTQSWCGCWVRWGEASALRVRDVNVLRGRISVERNAVTVGSRIHIGTPKTHEQRVVAVPRFVMGMISPLMQDKGPDGLLWVDRSGGPMKLPAKDGWYHGALERCMKADPDFPRVTPHGLRHVAAGLMVSSGANVKVVQRQLGHASAAMTLDTYADLFDGDLDEVAAAMDKRLAQVKIV</sequence>
<keyword evidence="4" id="KW-1185">Reference proteome</keyword>
<evidence type="ECO:0000256" key="1">
    <source>
        <dbReference type="ARBA" id="ARBA00023172"/>
    </source>
</evidence>
<gene>
    <name evidence="3" type="ORF">V5S96_10975</name>
</gene>
<dbReference type="PANTHER" id="PTHR30349:SF64">
    <property type="entry name" value="PROPHAGE INTEGRASE INTD-RELATED"/>
    <property type="match status" value="1"/>
</dbReference>
<dbReference type="RefSeq" id="WP_337891007.1">
    <property type="nucleotide sequence ID" value="NZ_JBAHVI010000012.1"/>
</dbReference>
<dbReference type="Pfam" id="PF00589">
    <property type="entry name" value="Phage_integrase"/>
    <property type="match status" value="1"/>
</dbReference>
<protein>
    <submittedName>
        <fullName evidence="3">Site-specific integrase</fullName>
    </submittedName>
</protein>
<accession>A0ABU8P1H6</accession>
<proteinExistence type="predicted"/>
<dbReference type="Proteomes" id="UP001359781">
    <property type="component" value="Unassembled WGS sequence"/>
</dbReference>
<evidence type="ECO:0000313" key="4">
    <source>
        <dbReference type="Proteomes" id="UP001359781"/>
    </source>
</evidence>
<evidence type="ECO:0000313" key="3">
    <source>
        <dbReference type="EMBL" id="MEJ4100873.1"/>
    </source>
</evidence>
<dbReference type="EMBL" id="JBAHVJ010000013">
    <property type="protein sequence ID" value="MEJ4100873.1"/>
    <property type="molecule type" value="Genomic_DNA"/>
</dbReference>
<dbReference type="CDD" id="cd01189">
    <property type="entry name" value="INT_ICEBs1_C_like"/>
    <property type="match status" value="1"/>
</dbReference>
<dbReference type="Gene3D" id="1.10.443.10">
    <property type="entry name" value="Intergrase catalytic core"/>
    <property type="match status" value="1"/>
</dbReference>
<evidence type="ECO:0000259" key="2">
    <source>
        <dbReference type="PROSITE" id="PS51898"/>
    </source>
</evidence>